<evidence type="ECO:0000256" key="6">
    <source>
        <dbReference type="ARBA" id="ARBA00022989"/>
    </source>
</evidence>
<comment type="similarity">
    <text evidence="3">Belongs to the wax synthase family.</text>
</comment>
<dbReference type="Proteomes" id="UP000504607">
    <property type="component" value="Unplaced"/>
</dbReference>
<dbReference type="InterPro" id="IPR044851">
    <property type="entry name" value="Wax_synthase"/>
</dbReference>
<dbReference type="GO" id="GO:0016020">
    <property type="term" value="C:membrane"/>
    <property type="evidence" value="ECO:0007669"/>
    <property type="project" value="UniProtKB-SubCell"/>
</dbReference>
<keyword evidence="11" id="KW-1185">Reference proteome</keyword>
<organism evidence="11 12">
    <name type="scientific">Elaeis guineensis var. tenera</name>
    <name type="common">Oil palm</name>
    <dbReference type="NCBI Taxonomy" id="51953"/>
    <lineage>
        <taxon>Eukaryota</taxon>
        <taxon>Viridiplantae</taxon>
        <taxon>Streptophyta</taxon>
        <taxon>Embryophyta</taxon>
        <taxon>Tracheophyta</taxon>
        <taxon>Spermatophyta</taxon>
        <taxon>Magnoliopsida</taxon>
        <taxon>Liliopsida</taxon>
        <taxon>Arecaceae</taxon>
        <taxon>Arecoideae</taxon>
        <taxon>Cocoseae</taxon>
        <taxon>Elaeidinae</taxon>
        <taxon>Elaeis</taxon>
    </lineage>
</organism>
<sequence length="345" mass="37540">MEGDLESLAKVTLSVAASMTYVRFASSKIRPGKIRLLTLLPVLPLLLYLPWCFSSIHLRAISAFFLAWLALFKLLLLAFGLGPLSPSLPLLPFLSSASLPVKLLSSSKSKPSSSLSGHRLLSSAIKALLLAALIKLYRYRDDFHQYVLLSLCSCHVYLALDLVLASAAAPAAILGLEVEPQFDAPFRAVSLQDFWGHRWNLMVSAILRPSVYQPVRAPCGTAAGILATFLVSGLMHEVMVYYINSAAPTGEMTAFFVLHGLCTVSEVWARKAGLWRPNPVVAVPITIGFVSVTAFWLFFPPLLRGGEFEQVLAECVAVVGFLEDAGSALVGWIGLIRNRTEPAVR</sequence>
<feature type="transmembrane region" description="Helical" evidence="9">
    <location>
        <begin position="60"/>
        <end position="81"/>
    </location>
</feature>
<keyword evidence="8" id="KW-0012">Acyltransferase</keyword>
<feature type="transmembrane region" description="Helical" evidence="9">
    <location>
        <begin position="223"/>
        <end position="243"/>
    </location>
</feature>
<accession>A0A6I9QBR9</accession>
<evidence type="ECO:0000256" key="1">
    <source>
        <dbReference type="ARBA" id="ARBA00004141"/>
    </source>
</evidence>
<keyword evidence="4" id="KW-0808">Transferase</keyword>
<dbReference type="PANTHER" id="PTHR31595">
    <property type="entry name" value="LONG-CHAIN-ALCOHOL O-FATTY-ACYLTRANSFERASE 3-RELATED"/>
    <property type="match status" value="1"/>
</dbReference>
<feature type="transmembrane region" description="Helical" evidence="9">
    <location>
        <begin position="311"/>
        <end position="335"/>
    </location>
</feature>
<keyword evidence="5 9" id="KW-0812">Transmembrane</keyword>
<evidence type="ECO:0000256" key="4">
    <source>
        <dbReference type="ARBA" id="ARBA00022679"/>
    </source>
</evidence>
<dbReference type="OrthoDB" id="1077582at2759"/>
<protein>
    <submittedName>
        <fullName evidence="12">Probable long-chain-alcohol O-fatty-acyltransferase 5</fullName>
    </submittedName>
</protein>
<feature type="transmembrane region" description="Helical" evidence="9">
    <location>
        <begin position="280"/>
        <end position="299"/>
    </location>
</feature>
<evidence type="ECO:0000259" key="10">
    <source>
        <dbReference type="Pfam" id="PF13813"/>
    </source>
</evidence>
<reference evidence="12" key="1">
    <citation type="submission" date="2025-08" db="UniProtKB">
        <authorList>
            <consortium name="RefSeq"/>
        </authorList>
    </citation>
    <scope>IDENTIFICATION</scope>
</reference>
<dbReference type="InterPro" id="IPR017088">
    <property type="entry name" value="Wax_synthase_Magnoliopsida"/>
</dbReference>
<evidence type="ECO:0000256" key="9">
    <source>
        <dbReference type="SAM" id="Phobius"/>
    </source>
</evidence>
<evidence type="ECO:0000313" key="11">
    <source>
        <dbReference type="Proteomes" id="UP000504607"/>
    </source>
</evidence>
<evidence type="ECO:0000313" key="12">
    <source>
        <dbReference type="RefSeq" id="XP_010906442.3"/>
    </source>
</evidence>
<proteinExistence type="inferred from homology"/>
<evidence type="ECO:0000256" key="7">
    <source>
        <dbReference type="ARBA" id="ARBA00023136"/>
    </source>
</evidence>
<evidence type="ECO:0000256" key="2">
    <source>
        <dbReference type="ARBA" id="ARBA00005179"/>
    </source>
</evidence>
<gene>
    <name evidence="12" type="primary">LOC105033372</name>
</gene>
<evidence type="ECO:0000256" key="5">
    <source>
        <dbReference type="ARBA" id="ARBA00022692"/>
    </source>
</evidence>
<dbReference type="InParanoid" id="A0A6I9QBR9"/>
<feature type="transmembrane region" description="Helical" evidence="9">
    <location>
        <begin position="116"/>
        <end position="134"/>
    </location>
</feature>
<feature type="domain" description="Wax synthase" evidence="10">
    <location>
        <begin position="179"/>
        <end position="257"/>
    </location>
</feature>
<dbReference type="GO" id="GO:0006629">
    <property type="term" value="P:lipid metabolic process"/>
    <property type="evidence" value="ECO:0007669"/>
    <property type="project" value="InterPro"/>
</dbReference>
<comment type="subcellular location">
    <subcellularLocation>
        <location evidence="1">Membrane</location>
        <topology evidence="1">Multi-pass membrane protein</topology>
    </subcellularLocation>
</comment>
<dbReference type="GO" id="GO:0008374">
    <property type="term" value="F:O-acyltransferase activity"/>
    <property type="evidence" value="ECO:0007669"/>
    <property type="project" value="InterPro"/>
</dbReference>
<feature type="transmembrane region" description="Helical" evidence="9">
    <location>
        <begin position="34"/>
        <end position="53"/>
    </location>
</feature>
<dbReference type="FunCoup" id="A0A6I9QBR9">
    <property type="interactions" value="36"/>
</dbReference>
<evidence type="ECO:0000256" key="8">
    <source>
        <dbReference type="ARBA" id="ARBA00023315"/>
    </source>
</evidence>
<name>A0A6I9QBR9_ELAGV</name>
<dbReference type="AlphaFoldDB" id="A0A6I9QBR9"/>
<dbReference type="RefSeq" id="XP_010906442.3">
    <property type="nucleotide sequence ID" value="XM_010908140.3"/>
</dbReference>
<keyword evidence="7 9" id="KW-0472">Membrane</keyword>
<comment type="pathway">
    <text evidence="2">Secondary metabolite biosynthesis.</text>
</comment>
<feature type="transmembrane region" description="Helical" evidence="9">
    <location>
        <begin position="146"/>
        <end position="174"/>
    </location>
</feature>
<dbReference type="PIRSF" id="PIRSF037006">
    <property type="entry name" value="Wax_synthase"/>
    <property type="match status" value="1"/>
</dbReference>
<dbReference type="InterPro" id="IPR032805">
    <property type="entry name" value="Wax_synthase_dom"/>
</dbReference>
<dbReference type="Pfam" id="PF13813">
    <property type="entry name" value="MBOAT_2"/>
    <property type="match status" value="1"/>
</dbReference>
<dbReference type="PANTHER" id="PTHR31595:SF57">
    <property type="entry name" value="OS04G0481900 PROTEIN"/>
    <property type="match status" value="1"/>
</dbReference>
<evidence type="ECO:0000256" key="3">
    <source>
        <dbReference type="ARBA" id="ARBA00007282"/>
    </source>
</evidence>
<keyword evidence="6 9" id="KW-1133">Transmembrane helix</keyword>